<protein>
    <submittedName>
        <fullName evidence="1">Glycosyltransferase family 2 protein</fullName>
    </submittedName>
</protein>
<name>A0A4S4AH49_9RHOO</name>
<keyword evidence="1" id="KW-0808">Transferase</keyword>
<proteinExistence type="predicted"/>
<reference evidence="1 2" key="1">
    <citation type="submission" date="2019-04" db="EMBL/GenBank/DDBJ databases">
        <title>Azoarcus rhizosphaerae sp. nov. isolated from rhizosphere of Ficus religiosa.</title>
        <authorList>
            <person name="Lin S.-Y."/>
            <person name="Hameed A."/>
            <person name="Hsu Y.-H."/>
            <person name="Young C.-C."/>
        </authorList>
    </citation>
    <scope>NUCLEOTIDE SEQUENCE [LARGE SCALE GENOMIC DNA]</scope>
    <source>
        <strain evidence="1 2">CC-YHH848</strain>
    </source>
</reference>
<comment type="caution">
    <text evidence="1">The sequence shown here is derived from an EMBL/GenBank/DDBJ whole genome shotgun (WGS) entry which is preliminary data.</text>
</comment>
<dbReference type="Proteomes" id="UP000307956">
    <property type="component" value="Unassembled WGS sequence"/>
</dbReference>
<gene>
    <name evidence="1" type="ORF">E6O51_17605</name>
</gene>
<dbReference type="GO" id="GO:0016740">
    <property type="term" value="F:transferase activity"/>
    <property type="evidence" value="ECO:0007669"/>
    <property type="project" value="UniProtKB-KW"/>
</dbReference>
<evidence type="ECO:0000313" key="2">
    <source>
        <dbReference type="Proteomes" id="UP000307956"/>
    </source>
</evidence>
<organism evidence="1 2">
    <name type="scientific">Pseudothauera rhizosphaerae</name>
    <dbReference type="NCBI Taxonomy" id="2565932"/>
    <lineage>
        <taxon>Bacteria</taxon>
        <taxon>Pseudomonadati</taxon>
        <taxon>Pseudomonadota</taxon>
        <taxon>Betaproteobacteria</taxon>
        <taxon>Rhodocyclales</taxon>
        <taxon>Zoogloeaceae</taxon>
        <taxon>Pseudothauera</taxon>
    </lineage>
</organism>
<dbReference type="AlphaFoldDB" id="A0A4S4AH49"/>
<dbReference type="OrthoDB" id="5465469at2"/>
<dbReference type="RefSeq" id="WP_136386322.1">
    <property type="nucleotide sequence ID" value="NZ_SSOD01000017.1"/>
</dbReference>
<keyword evidence="2" id="KW-1185">Reference proteome</keyword>
<dbReference type="SUPFAM" id="SSF53448">
    <property type="entry name" value="Nucleotide-diphospho-sugar transferases"/>
    <property type="match status" value="1"/>
</dbReference>
<evidence type="ECO:0000313" key="1">
    <source>
        <dbReference type="EMBL" id="THF57644.1"/>
    </source>
</evidence>
<sequence length="272" mass="31744">MIKKLRRRLRALWCRLKLALRWRFRRPAPAHGRNRELVVSLTSYPKRFSSLHLTLRSLLTQSVRPDRVILWLAEADRSALPAAVEALQQEGLEIRYCDDLRSFKKIIPTLSSFPEADIVTADDDLYYWSDWLKELVVAAERFPGKVVAHRLHKVACDGHGIRSYREWPKNISDQTEDPRNFATGCLGVFYPAGCFHPDVLDRDAFMRLCPEADDVWLYWMVRRNGRFEVHSGTRHGQVNWPGSQQVSLWKRNRHRHGNDAQIQAMVETYGRP</sequence>
<accession>A0A4S4AH49</accession>
<dbReference type="InterPro" id="IPR029044">
    <property type="entry name" value="Nucleotide-diphossugar_trans"/>
</dbReference>
<dbReference type="EMBL" id="SSOD01000017">
    <property type="protein sequence ID" value="THF57644.1"/>
    <property type="molecule type" value="Genomic_DNA"/>
</dbReference>